<feature type="repeat" description="ANK" evidence="3">
    <location>
        <begin position="276"/>
        <end position="308"/>
    </location>
</feature>
<evidence type="ECO:0000256" key="3">
    <source>
        <dbReference type="PROSITE-ProRule" id="PRU00023"/>
    </source>
</evidence>
<accession>A0A7S4A6M7</accession>
<gene>
    <name evidence="5" type="ORF">PCAL00307_LOCUS20197</name>
    <name evidence="6" type="ORF">PECAL_4P16550</name>
</gene>
<feature type="region of interest" description="Disordered" evidence="4">
    <location>
        <begin position="142"/>
        <end position="162"/>
    </location>
</feature>
<evidence type="ECO:0000256" key="2">
    <source>
        <dbReference type="ARBA" id="ARBA00023043"/>
    </source>
</evidence>
<dbReference type="SMART" id="SM00248">
    <property type="entry name" value="ANK"/>
    <property type="match status" value="3"/>
</dbReference>
<dbReference type="EMBL" id="HBIW01023451">
    <property type="protein sequence ID" value="CAE0704749.1"/>
    <property type="molecule type" value="Transcribed_RNA"/>
</dbReference>
<dbReference type="Gene3D" id="1.25.40.20">
    <property type="entry name" value="Ankyrin repeat-containing domain"/>
    <property type="match status" value="1"/>
</dbReference>
<dbReference type="PROSITE" id="PS50088">
    <property type="entry name" value="ANK_REPEAT"/>
    <property type="match status" value="1"/>
</dbReference>
<feature type="compositionally biased region" description="Basic and acidic residues" evidence="4">
    <location>
        <begin position="13"/>
        <end position="29"/>
    </location>
</feature>
<dbReference type="PROSITE" id="PS50297">
    <property type="entry name" value="ANK_REP_REGION"/>
    <property type="match status" value="1"/>
</dbReference>
<dbReference type="SUPFAM" id="SSF48403">
    <property type="entry name" value="Ankyrin repeat"/>
    <property type="match status" value="1"/>
</dbReference>
<feature type="region of interest" description="Disordered" evidence="4">
    <location>
        <begin position="1"/>
        <end position="76"/>
    </location>
</feature>
<name>A0A7S4A6M7_9STRA</name>
<proteinExistence type="predicted"/>
<dbReference type="OrthoDB" id="539213at2759"/>
<dbReference type="AlphaFoldDB" id="A0A7S4A6M7"/>
<dbReference type="InterPro" id="IPR050745">
    <property type="entry name" value="Multifunctional_regulatory"/>
</dbReference>
<dbReference type="PANTHER" id="PTHR24189:SF50">
    <property type="entry name" value="ANKYRIN REPEAT AND SOCS BOX PROTEIN 2"/>
    <property type="match status" value="1"/>
</dbReference>
<evidence type="ECO:0000313" key="7">
    <source>
        <dbReference type="Proteomes" id="UP000789595"/>
    </source>
</evidence>
<evidence type="ECO:0000256" key="1">
    <source>
        <dbReference type="ARBA" id="ARBA00022737"/>
    </source>
</evidence>
<evidence type="ECO:0000313" key="6">
    <source>
        <dbReference type="EMBL" id="CAH0374379.1"/>
    </source>
</evidence>
<keyword evidence="7" id="KW-1185">Reference proteome</keyword>
<organism evidence="5">
    <name type="scientific">Pelagomonas calceolata</name>
    <dbReference type="NCBI Taxonomy" id="35677"/>
    <lineage>
        <taxon>Eukaryota</taxon>
        <taxon>Sar</taxon>
        <taxon>Stramenopiles</taxon>
        <taxon>Ochrophyta</taxon>
        <taxon>Pelagophyceae</taxon>
        <taxon>Pelagomonadales</taxon>
        <taxon>Pelagomonadaceae</taxon>
        <taxon>Pelagomonas</taxon>
    </lineage>
</organism>
<reference evidence="6" key="2">
    <citation type="submission" date="2021-11" db="EMBL/GenBank/DDBJ databases">
        <authorList>
            <consortium name="Genoscope - CEA"/>
            <person name="William W."/>
        </authorList>
    </citation>
    <scope>NUCLEOTIDE SEQUENCE</scope>
</reference>
<protein>
    <submittedName>
        <fullName evidence="5">Uncharacterized protein</fullName>
    </submittedName>
</protein>
<reference evidence="5" key="1">
    <citation type="submission" date="2021-01" db="EMBL/GenBank/DDBJ databases">
        <authorList>
            <person name="Corre E."/>
            <person name="Pelletier E."/>
            <person name="Niang G."/>
            <person name="Scheremetjew M."/>
            <person name="Finn R."/>
            <person name="Kale V."/>
            <person name="Holt S."/>
            <person name="Cochrane G."/>
            <person name="Meng A."/>
            <person name="Brown T."/>
            <person name="Cohen L."/>
        </authorList>
    </citation>
    <scope>NUCLEOTIDE SEQUENCE</scope>
    <source>
        <strain evidence="5">CCMP1756</strain>
    </source>
</reference>
<dbReference type="Proteomes" id="UP000789595">
    <property type="component" value="Unassembled WGS sequence"/>
</dbReference>
<evidence type="ECO:0000313" key="5">
    <source>
        <dbReference type="EMBL" id="CAE0704749.1"/>
    </source>
</evidence>
<evidence type="ECO:0000256" key="4">
    <source>
        <dbReference type="SAM" id="MobiDB-lite"/>
    </source>
</evidence>
<feature type="region of interest" description="Disordered" evidence="4">
    <location>
        <begin position="105"/>
        <end position="124"/>
    </location>
</feature>
<dbReference type="InterPro" id="IPR002110">
    <property type="entry name" value="Ankyrin_rpt"/>
</dbReference>
<keyword evidence="2 3" id="KW-0040">ANK repeat</keyword>
<dbReference type="PANTHER" id="PTHR24189">
    <property type="entry name" value="MYOTROPHIN"/>
    <property type="match status" value="1"/>
</dbReference>
<dbReference type="EMBL" id="CAKKNE010000004">
    <property type="protein sequence ID" value="CAH0374379.1"/>
    <property type="molecule type" value="Genomic_DNA"/>
</dbReference>
<keyword evidence="1" id="KW-0677">Repeat</keyword>
<sequence>MGFVDSLRAKLPGGKDDGKPKKKTAKEIFAEAQKARKRGEPIPRGEGLGGEKLPDLPTVPGEDDTSVISRPQPKPERWIPGVVCEIEKRKTGWLYSVSYEDLSAKEQNNELPAKRLRKKETKDEAHARKLRDAIKALEKLEAADEDRSYNSTGSRSSAGFAMDPTSPDFVGYKIGAKVEVWHPEELGETEEEKQERLALEAKIAWNKQTNKEKAIWYVKKAMSELEKLMVHYGPPYKEEYGGCLYEECNNPKPSIIEIHGLLNEKGDPRVPNPSDHGNTPLHYAARYCNLKLAKMLYRAGAEPKQLNELGMNALGTACMFNCAEPRRKTHMKFCRWLIDHGADVNNVDKGGHTALELASSWGNMPLVSMLMQNMARVRRELQFLAIEAPDAVDVAVTDEVKALLIAKKKKEDQTIAEDEEERKKKAEAFKIATELARKKQDMIKKIEERRQYRKHQARLRAKALHEATRLSEQDVEDELERERERKYKELQEQESHIGIWHREGKRMWRFQQTGQQESTRTNILDEAGSILADSKGTEYRSMLQKRWRSMTGLELTAAHPTMQPRASFEVLEEEMESAKQLPDMGFEAYNPG</sequence>
<dbReference type="InterPro" id="IPR036770">
    <property type="entry name" value="Ankyrin_rpt-contain_sf"/>
</dbReference>
<dbReference type="Pfam" id="PF12796">
    <property type="entry name" value="Ank_2"/>
    <property type="match status" value="1"/>
</dbReference>